<evidence type="ECO:0000313" key="13">
    <source>
        <dbReference type="Proteomes" id="UP000810292"/>
    </source>
</evidence>
<comment type="miscellaneous">
    <text evidence="9">This enzyme catalyzes only one turnover and therefore is not strictly catalytic. According to one definition, an enzyme is a biocatalyst that acts repeatedly and over many reaction cycles.</text>
</comment>
<evidence type="ECO:0000259" key="11">
    <source>
        <dbReference type="Pfam" id="PF02870"/>
    </source>
</evidence>
<dbReference type="InterPro" id="IPR036217">
    <property type="entry name" value="MethylDNA_cys_MeTrfase_DNAb"/>
</dbReference>
<dbReference type="Pfam" id="PF01035">
    <property type="entry name" value="DNA_binding_1"/>
    <property type="match status" value="1"/>
</dbReference>
<gene>
    <name evidence="12" type="ORF">IAA72_05545</name>
</gene>
<comment type="catalytic activity">
    <reaction evidence="1 9">
        <text>a 4-O-methyl-thymidine in DNA + L-cysteinyl-[protein] = a thymidine in DNA + S-methyl-L-cysteinyl-[protein]</text>
        <dbReference type="Rhea" id="RHEA:53428"/>
        <dbReference type="Rhea" id="RHEA-COMP:10131"/>
        <dbReference type="Rhea" id="RHEA-COMP:10132"/>
        <dbReference type="Rhea" id="RHEA-COMP:13555"/>
        <dbReference type="Rhea" id="RHEA-COMP:13556"/>
        <dbReference type="ChEBI" id="CHEBI:29950"/>
        <dbReference type="ChEBI" id="CHEBI:82612"/>
        <dbReference type="ChEBI" id="CHEBI:137386"/>
        <dbReference type="ChEBI" id="CHEBI:137387"/>
        <dbReference type="EC" id="2.1.1.63"/>
    </reaction>
</comment>
<dbReference type="GO" id="GO:0032259">
    <property type="term" value="P:methylation"/>
    <property type="evidence" value="ECO:0007669"/>
    <property type="project" value="UniProtKB-KW"/>
</dbReference>
<keyword evidence="7 9" id="KW-0234">DNA repair</keyword>
<protein>
    <recommendedName>
        <fullName evidence="9">Methylated-DNA--protein-cysteine methyltransferase</fullName>
        <ecNumber evidence="9">2.1.1.63</ecNumber>
    </recommendedName>
    <alternativeName>
        <fullName evidence="9">6-O-methylguanine-DNA methyltransferase</fullName>
        <shortName evidence="9">MGMT</shortName>
    </alternativeName>
    <alternativeName>
        <fullName evidence="9">O-6-methylguanine-DNA-alkyltransferase</fullName>
    </alternativeName>
</protein>
<dbReference type="Gene3D" id="3.30.160.70">
    <property type="entry name" value="Methylated DNA-protein cysteine methyltransferase domain"/>
    <property type="match status" value="1"/>
</dbReference>
<comment type="subcellular location">
    <subcellularLocation>
        <location evidence="9">Cytoplasm</location>
    </subcellularLocation>
</comment>
<evidence type="ECO:0000256" key="1">
    <source>
        <dbReference type="ARBA" id="ARBA00001286"/>
    </source>
</evidence>
<evidence type="ECO:0000313" key="12">
    <source>
        <dbReference type="EMBL" id="MBO8469229.1"/>
    </source>
</evidence>
<dbReference type="Pfam" id="PF02870">
    <property type="entry name" value="Methyltransf_1N"/>
    <property type="match status" value="1"/>
</dbReference>
<dbReference type="InterPro" id="IPR036631">
    <property type="entry name" value="MGMT_N_sf"/>
</dbReference>
<sequence length="152" mass="16534">MKSYLKTEIGVIEIIEENGSIISIAGTDEEGEEDSSPLLSSVKKELSEYFRGERKTFDLPLCPSGTDFQKSVWKALLSIPYGETRTYSEIAEAAGRKDAVRAAANAVGSNPIPIIIPCHRVVRKDGSLGGFSMKGGIETKKILLGIEEKNRS</sequence>
<comment type="catalytic activity">
    <reaction evidence="8 9">
        <text>a 6-O-methyl-2'-deoxyguanosine in DNA + L-cysteinyl-[protein] = S-methyl-L-cysteinyl-[protein] + a 2'-deoxyguanosine in DNA</text>
        <dbReference type="Rhea" id="RHEA:24000"/>
        <dbReference type="Rhea" id="RHEA-COMP:10131"/>
        <dbReference type="Rhea" id="RHEA-COMP:10132"/>
        <dbReference type="Rhea" id="RHEA-COMP:11367"/>
        <dbReference type="Rhea" id="RHEA-COMP:11368"/>
        <dbReference type="ChEBI" id="CHEBI:29950"/>
        <dbReference type="ChEBI" id="CHEBI:82612"/>
        <dbReference type="ChEBI" id="CHEBI:85445"/>
        <dbReference type="ChEBI" id="CHEBI:85448"/>
        <dbReference type="EC" id="2.1.1.63"/>
    </reaction>
</comment>
<dbReference type="GO" id="GO:0005737">
    <property type="term" value="C:cytoplasm"/>
    <property type="evidence" value="ECO:0007669"/>
    <property type="project" value="UniProtKB-SubCell"/>
</dbReference>
<dbReference type="EC" id="2.1.1.63" evidence="9"/>
<feature type="active site" description="Nucleophile; methyl group acceptor" evidence="9">
    <location>
        <position position="118"/>
    </location>
</feature>
<dbReference type="Gene3D" id="1.10.10.10">
    <property type="entry name" value="Winged helix-like DNA-binding domain superfamily/Winged helix DNA-binding domain"/>
    <property type="match status" value="1"/>
</dbReference>
<dbReference type="AlphaFoldDB" id="A0A9D9IAW5"/>
<comment type="similarity">
    <text evidence="2 9">Belongs to the MGMT family.</text>
</comment>
<feature type="domain" description="Methylated-DNA-[protein]-cysteine S-methyltransferase DNA binding" evidence="10">
    <location>
        <begin position="67"/>
        <end position="148"/>
    </location>
</feature>
<dbReference type="PANTHER" id="PTHR10815:SF5">
    <property type="entry name" value="METHYLATED-DNA--PROTEIN-CYSTEINE METHYLTRANSFERASE"/>
    <property type="match status" value="1"/>
</dbReference>
<proteinExistence type="inferred from homology"/>
<dbReference type="InterPro" id="IPR014048">
    <property type="entry name" value="MethylDNA_cys_MeTrfase_DNA-bd"/>
</dbReference>
<reference evidence="12" key="1">
    <citation type="submission" date="2020-10" db="EMBL/GenBank/DDBJ databases">
        <authorList>
            <person name="Gilroy R."/>
        </authorList>
    </citation>
    <scope>NUCLEOTIDE SEQUENCE</scope>
    <source>
        <strain evidence="12">14700</strain>
    </source>
</reference>
<dbReference type="CDD" id="cd06445">
    <property type="entry name" value="ATase"/>
    <property type="match status" value="1"/>
</dbReference>
<keyword evidence="5 9" id="KW-0808">Transferase</keyword>
<dbReference type="HAMAP" id="MF_00772">
    <property type="entry name" value="OGT"/>
    <property type="match status" value="1"/>
</dbReference>
<reference evidence="12" key="2">
    <citation type="journal article" date="2021" name="PeerJ">
        <title>Extensive microbial diversity within the chicken gut microbiome revealed by metagenomics and culture.</title>
        <authorList>
            <person name="Gilroy R."/>
            <person name="Ravi A."/>
            <person name="Getino M."/>
            <person name="Pursley I."/>
            <person name="Horton D.L."/>
            <person name="Alikhan N.F."/>
            <person name="Baker D."/>
            <person name="Gharbi K."/>
            <person name="Hall N."/>
            <person name="Watson M."/>
            <person name="Adriaenssens E.M."/>
            <person name="Foster-Nyarko E."/>
            <person name="Jarju S."/>
            <person name="Secka A."/>
            <person name="Antonio M."/>
            <person name="Oren A."/>
            <person name="Chaudhuri R.R."/>
            <person name="La Ragione R."/>
            <person name="Hildebrand F."/>
            <person name="Pallen M.J."/>
        </authorList>
    </citation>
    <scope>NUCLEOTIDE SEQUENCE</scope>
    <source>
        <strain evidence="12">14700</strain>
    </source>
</reference>
<dbReference type="SUPFAM" id="SSF46767">
    <property type="entry name" value="Methylated DNA-protein cysteine methyltransferase, C-terminal domain"/>
    <property type="match status" value="1"/>
</dbReference>
<keyword evidence="6 9" id="KW-0227">DNA damage</keyword>
<evidence type="ECO:0000256" key="6">
    <source>
        <dbReference type="ARBA" id="ARBA00022763"/>
    </source>
</evidence>
<dbReference type="GO" id="GO:0003908">
    <property type="term" value="F:methylated-DNA-[protein]-cysteine S-methyltransferase activity"/>
    <property type="evidence" value="ECO:0007669"/>
    <property type="project" value="UniProtKB-UniRule"/>
</dbReference>
<evidence type="ECO:0000256" key="4">
    <source>
        <dbReference type="ARBA" id="ARBA00022603"/>
    </source>
</evidence>
<dbReference type="GO" id="GO:0006307">
    <property type="term" value="P:DNA alkylation repair"/>
    <property type="evidence" value="ECO:0007669"/>
    <property type="project" value="UniProtKB-UniRule"/>
</dbReference>
<evidence type="ECO:0000256" key="7">
    <source>
        <dbReference type="ARBA" id="ARBA00023204"/>
    </source>
</evidence>
<organism evidence="12 13">
    <name type="scientific">Candidatus Ornithospirochaeta stercoravium</name>
    <dbReference type="NCBI Taxonomy" id="2840897"/>
    <lineage>
        <taxon>Bacteria</taxon>
        <taxon>Pseudomonadati</taxon>
        <taxon>Spirochaetota</taxon>
        <taxon>Spirochaetia</taxon>
        <taxon>Spirochaetales</taxon>
        <taxon>Spirochaetaceae</taxon>
        <taxon>Spirochaetaceae incertae sedis</taxon>
        <taxon>Candidatus Ornithospirochaeta</taxon>
    </lineage>
</organism>
<evidence type="ECO:0000256" key="8">
    <source>
        <dbReference type="ARBA" id="ARBA00049348"/>
    </source>
</evidence>
<evidence type="ECO:0000256" key="2">
    <source>
        <dbReference type="ARBA" id="ARBA00008711"/>
    </source>
</evidence>
<evidence type="ECO:0000259" key="10">
    <source>
        <dbReference type="Pfam" id="PF01035"/>
    </source>
</evidence>
<comment type="function">
    <text evidence="9">Involved in the cellular defense against the biological effects of O6-methylguanine (O6-MeG) and O4-methylthymine (O4-MeT) in DNA. Repairs the methylated nucleobase in DNA by stoichiometrically transferring the methyl group to a cysteine residue in the enzyme. This is a suicide reaction: the enzyme is irreversibly inactivated.</text>
</comment>
<name>A0A9D9IAW5_9SPIO</name>
<evidence type="ECO:0000256" key="3">
    <source>
        <dbReference type="ARBA" id="ARBA00022490"/>
    </source>
</evidence>
<comment type="caution">
    <text evidence="12">The sequence shown here is derived from an EMBL/GenBank/DDBJ whole genome shotgun (WGS) entry which is preliminary data.</text>
</comment>
<dbReference type="InterPro" id="IPR036388">
    <property type="entry name" value="WH-like_DNA-bd_sf"/>
</dbReference>
<dbReference type="InterPro" id="IPR023546">
    <property type="entry name" value="MGMT"/>
</dbReference>
<dbReference type="EMBL" id="JADIMF010000084">
    <property type="protein sequence ID" value="MBO8469229.1"/>
    <property type="molecule type" value="Genomic_DNA"/>
</dbReference>
<keyword evidence="4 9" id="KW-0489">Methyltransferase</keyword>
<evidence type="ECO:0000256" key="9">
    <source>
        <dbReference type="HAMAP-Rule" id="MF_00772"/>
    </source>
</evidence>
<dbReference type="PANTHER" id="PTHR10815">
    <property type="entry name" value="METHYLATED-DNA--PROTEIN-CYSTEINE METHYLTRANSFERASE"/>
    <property type="match status" value="1"/>
</dbReference>
<dbReference type="InterPro" id="IPR001497">
    <property type="entry name" value="MethylDNA_cys_MeTrfase_AS"/>
</dbReference>
<dbReference type="FunFam" id="1.10.10.10:FF:000214">
    <property type="entry name" value="Methylated-DNA--protein-cysteine methyltransferase"/>
    <property type="match status" value="1"/>
</dbReference>
<keyword evidence="3 9" id="KW-0963">Cytoplasm</keyword>
<dbReference type="PROSITE" id="PS00374">
    <property type="entry name" value="MGMT"/>
    <property type="match status" value="1"/>
</dbReference>
<evidence type="ECO:0000256" key="5">
    <source>
        <dbReference type="ARBA" id="ARBA00022679"/>
    </source>
</evidence>
<feature type="domain" description="Methylguanine DNA methyltransferase ribonuclease-like" evidence="11">
    <location>
        <begin position="2"/>
        <end position="61"/>
    </location>
</feature>
<dbReference type="InterPro" id="IPR008332">
    <property type="entry name" value="MethylG_MeTrfase_N"/>
</dbReference>
<accession>A0A9D9IAW5</accession>
<dbReference type="Proteomes" id="UP000810292">
    <property type="component" value="Unassembled WGS sequence"/>
</dbReference>
<dbReference type="SUPFAM" id="SSF53155">
    <property type="entry name" value="Methylated DNA-protein cysteine methyltransferase domain"/>
    <property type="match status" value="1"/>
</dbReference>
<dbReference type="NCBIfam" id="TIGR00589">
    <property type="entry name" value="ogt"/>
    <property type="match status" value="1"/>
</dbReference>